<evidence type="ECO:0000256" key="1">
    <source>
        <dbReference type="ARBA" id="ARBA00010088"/>
    </source>
</evidence>
<evidence type="ECO:0000313" key="5">
    <source>
        <dbReference type="Proteomes" id="UP000194761"/>
    </source>
</evidence>
<dbReference type="SUPFAM" id="SSF53474">
    <property type="entry name" value="alpha/beta-Hydrolases"/>
    <property type="match status" value="1"/>
</dbReference>
<dbReference type="Proteomes" id="UP000194761">
    <property type="component" value="Unassembled WGS sequence"/>
</dbReference>
<evidence type="ECO:0000259" key="3">
    <source>
        <dbReference type="Pfam" id="PF00561"/>
    </source>
</evidence>
<dbReference type="InterPro" id="IPR050471">
    <property type="entry name" value="AB_hydrolase"/>
</dbReference>
<accession>A0A243RAP2</accession>
<evidence type="ECO:0000256" key="2">
    <source>
        <dbReference type="ARBA" id="ARBA00022801"/>
    </source>
</evidence>
<reference evidence="4 5" key="1">
    <citation type="submission" date="2017-05" db="EMBL/GenBank/DDBJ databases">
        <title>Biotechnological potential of actinobacteria isolated from South African environments.</title>
        <authorList>
            <person name="Le Roes-Hill M."/>
            <person name="Prins A."/>
            <person name="Durrell K.A."/>
        </authorList>
    </citation>
    <scope>NUCLEOTIDE SEQUENCE [LARGE SCALE GENOMIC DNA]</scope>
    <source>
        <strain evidence="4">M26</strain>
    </source>
</reference>
<dbReference type="Gene3D" id="3.40.50.1820">
    <property type="entry name" value="alpha/beta hydrolase"/>
    <property type="match status" value="1"/>
</dbReference>
<dbReference type="PANTHER" id="PTHR43433:SF5">
    <property type="entry name" value="AB HYDROLASE-1 DOMAIN-CONTAINING PROTEIN"/>
    <property type="match status" value="1"/>
</dbReference>
<proteinExistence type="inferred from homology"/>
<comment type="similarity">
    <text evidence="1">Belongs to the peptidase S33 family.</text>
</comment>
<dbReference type="PANTHER" id="PTHR43433">
    <property type="entry name" value="HYDROLASE, ALPHA/BETA FOLD FAMILY PROTEIN"/>
    <property type="match status" value="1"/>
</dbReference>
<gene>
    <name evidence="4" type="ORF">CA984_32665</name>
</gene>
<feature type="domain" description="AB hydrolase-1" evidence="3">
    <location>
        <begin position="25"/>
        <end position="135"/>
    </location>
</feature>
<keyword evidence="2 4" id="KW-0378">Hydrolase</keyword>
<dbReference type="EMBL" id="NGFP01000204">
    <property type="protein sequence ID" value="OUC91724.1"/>
    <property type="molecule type" value="Genomic_DNA"/>
</dbReference>
<dbReference type="GO" id="GO:0004806">
    <property type="term" value="F:triacylglycerol lipase activity"/>
    <property type="evidence" value="ECO:0007669"/>
    <property type="project" value="TreeGrafter"/>
</dbReference>
<comment type="caution">
    <text evidence="4">The sequence shown here is derived from an EMBL/GenBank/DDBJ whole genome shotgun (WGS) entry which is preliminary data.</text>
</comment>
<dbReference type="GO" id="GO:0006508">
    <property type="term" value="P:proteolysis"/>
    <property type="evidence" value="ECO:0007669"/>
    <property type="project" value="InterPro"/>
</dbReference>
<dbReference type="InterPro" id="IPR029058">
    <property type="entry name" value="AB_hydrolase_fold"/>
</dbReference>
<evidence type="ECO:0000313" key="4">
    <source>
        <dbReference type="EMBL" id="OUC91724.1"/>
    </source>
</evidence>
<protein>
    <submittedName>
        <fullName evidence="4">Alpha/beta hydrolase</fullName>
    </submittedName>
</protein>
<dbReference type="InterPro" id="IPR002410">
    <property type="entry name" value="Peptidase_S33"/>
</dbReference>
<organism evidence="4 5">
    <name type="scientific">Streptosporangium minutum</name>
    <dbReference type="NCBI Taxonomy" id="569862"/>
    <lineage>
        <taxon>Bacteria</taxon>
        <taxon>Bacillati</taxon>
        <taxon>Actinomycetota</taxon>
        <taxon>Actinomycetes</taxon>
        <taxon>Streptosporangiales</taxon>
        <taxon>Streptosporangiaceae</taxon>
        <taxon>Streptosporangium</taxon>
    </lineage>
</organism>
<sequence length="281" mass="29694">MADMEAGTLPVPGATLYYEVRGTGPLLLILQGGDGDAGRSADLVDRLVGDHTVVTYDRRGLSRSTPHDPARPVTIETHADDVHRLLAALTDRPALMFGSSFGGLIGLTLAVRHPGQVSVLVAHEPGAIGLLSAGRARFAQALEELQETYRRQGVAAAMHTMSALVGIDPAGLETEPGVRMQEQEPGERAANLRFLLANDMPALSRSALTGADVAALKDTPIRIVPAAGRTTPRTVFPRRCAGELAGLLGTQVMEFPGCHNGNTTHPRAFAARLREVLHGTA</sequence>
<dbReference type="AlphaFoldDB" id="A0A243RAP2"/>
<keyword evidence="5" id="KW-1185">Reference proteome</keyword>
<dbReference type="Pfam" id="PF00561">
    <property type="entry name" value="Abhydrolase_1"/>
    <property type="match status" value="1"/>
</dbReference>
<dbReference type="PRINTS" id="PR00793">
    <property type="entry name" value="PROAMNOPTASE"/>
</dbReference>
<dbReference type="GO" id="GO:0004177">
    <property type="term" value="F:aminopeptidase activity"/>
    <property type="evidence" value="ECO:0007669"/>
    <property type="project" value="UniProtKB-EC"/>
</dbReference>
<dbReference type="RefSeq" id="WP_207621129.1">
    <property type="nucleotide sequence ID" value="NZ_NGFP01000204.1"/>
</dbReference>
<dbReference type="InterPro" id="IPR000073">
    <property type="entry name" value="AB_hydrolase_1"/>
</dbReference>
<dbReference type="GO" id="GO:0046503">
    <property type="term" value="P:glycerolipid catabolic process"/>
    <property type="evidence" value="ECO:0007669"/>
    <property type="project" value="TreeGrafter"/>
</dbReference>
<name>A0A243RAP2_9ACTN</name>